<protein>
    <submittedName>
        <fullName evidence="5">AraC family transcriptional regulator</fullName>
    </submittedName>
</protein>
<dbReference type="SUPFAM" id="SSF46689">
    <property type="entry name" value="Homeodomain-like"/>
    <property type="match status" value="1"/>
</dbReference>
<dbReference type="GO" id="GO:0003700">
    <property type="term" value="F:DNA-binding transcription factor activity"/>
    <property type="evidence" value="ECO:0007669"/>
    <property type="project" value="InterPro"/>
</dbReference>
<organism evidence="5 6">
    <name type="scientific">Ornithinimicrobium humiphilum</name>
    <dbReference type="NCBI Taxonomy" id="125288"/>
    <lineage>
        <taxon>Bacteria</taxon>
        <taxon>Bacillati</taxon>
        <taxon>Actinomycetota</taxon>
        <taxon>Actinomycetes</taxon>
        <taxon>Micrococcales</taxon>
        <taxon>Ornithinimicrobiaceae</taxon>
        <taxon>Ornithinimicrobium</taxon>
    </lineage>
</organism>
<dbReference type="Proteomes" id="UP000315133">
    <property type="component" value="Unassembled WGS sequence"/>
</dbReference>
<keyword evidence="2" id="KW-0238">DNA-binding</keyword>
<comment type="caution">
    <text evidence="5">The sequence shown here is derived from an EMBL/GenBank/DDBJ whole genome shotgun (WGS) entry which is preliminary data.</text>
</comment>
<reference evidence="5 6" key="1">
    <citation type="submission" date="2019-06" db="EMBL/GenBank/DDBJ databases">
        <title>Sequencing the genomes of 1000 actinobacteria strains.</title>
        <authorList>
            <person name="Klenk H.-P."/>
        </authorList>
    </citation>
    <scope>NUCLEOTIDE SEQUENCE [LARGE SCALE GENOMIC DNA]</scope>
    <source>
        <strain evidence="5 6">DSM 12362</strain>
    </source>
</reference>
<dbReference type="AlphaFoldDB" id="A0A543KKV5"/>
<keyword evidence="1" id="KW-0805">Transcription regulation</keyword>
<dbReference type="Pfam" id="PF12833">
    <property type="entry name" value="HTH_18"/>
    <property type="match status" value="1"/>
</dbReference>
<dbReference type="Gene3D" id="1.10.10.60">
    <property type="entry name" value="Homeodomain-like"/>
    <property type="match status" value="1"/>
</dbReference>
<evidence type="ECO:0000259" key="4">
    <source>
        <dbReference type="PROSITE" id="PS01124"/>
    </source>
</evidence>
<dbReference type="SMART" id="SM00342">
    <property type="entry name" value="HTH_ARAC"/>
    <property type="match status" value="1"/>
</dbReference>
<keyword evidence="6" id="KW-1185">Reference proteome</keyword>
<evidence type="ECO:0000313" key="6">
    <source>
        <dbReference type="Proteomes" id="UP000315133"/>
    </source>
</evidence>
<dbReference type="PANTHER" id="PTHR46796">
    <property type="entry name" value="HTH-TYPE TRANSCRIPTIONAL ACTIVATOR RHAS-RELATED"/>
    <property type="match status" value="1"/>
</dbReference>
<dbReference type="PROSITE" id="PS00041">
    <property type="entry name" value="HTH_ARAC_FAMILY_1"/>
    <property type="match status" value="1"/>
</dbReference>
<proteinExistence type="predicted"/>
<accession>A0A543KKV5</accession>
<evidence type="ECO:0000256" key="1">
    <source>
        <dbReference type="ARBA" id="ARBA00023015"/>
    </source>
</evidence>
<dbReference type="InterPro" id="IPR018062">
    <property type="entry name" value="HTH_AraC-typ_CS"/>
</dbReference>
<sequence length="228" mass="24251">MLGHPVVHLTVEDAEGGTMHGHGMPSALVHGLVTRVFAVDLPPAGRVAGVAFHPGGLAALLGASVLALTDRVVRAEEVLGPDVAEVTRVVLAEPDETARRDALVADLTRRLEPVLERVAEDAAYTTVRAAVELMRAREHRTLAPVAEALHVSPRTLQRMFARYVGASPLWVLRRYRLQDAATAIDAGEADDLAALAADLGFADQAHLTRAFTTVIGVPPSAYRDRATG</sequence>
<dbReference type="InterPro" id="IPR050204">
    <property type="entry name" value="AraC_XylS_family_regulators"/>
</dbReference>
<evidence type="ECO:0000256" key="2">
    <source>
        <dbReference type="ARBA" id="ARBA00023125"/>
    </source>
</evidence>
<feature type="domain" description="HTH araC/xylS-type" evidence="4">
    <location>
        <begin position="125"/>
        <end position="225"/>
    </location>
</feature>
<dbReference type="Pfam" id="PF20240">
    <property type="entry name" value="DUF6597"/>
    <property type="match status" value="1"/>
</dbReference>
<keyword evidence="3" id="KW-0804">Transcription</keyword>
<dbReference type="InterPro" id="IPR018060">
    <property type="entry name" value="HTH_AraC"/>
</dbReference>
<dbReference type="PROSITE" id="PS01124">
    <property type="entry name" value="HTH_ARAC_FAMILY_2"/>
    <property type="match status" value="1"/>
</dbReference>
<dbReference type="EMBL" id="VFPU01000001">
    <property type="protein sequence ID" value="TQM95718.1"/>
    <property type="molecule type" value="Genomic_DNA"/>
</dbReference>
<dbReference type="GO" id="GO:0043565">
    <property type="term" value="F:sequence-specific DNA binding"/>
    <property type="evidence" value="ECO:0007669"/>
    <property type="project" value="InterPro"/>
</dbReference>
<dbReference type="InterPro" id="IPR009057">
    <property type="entry name" value="Homeodomain-like_sf"/>
</dbReference>
<name>A0A543KKV5_9MICO</name>
<evidence type="ECO:0000313" key="5">
    <source>
        <dbReference type="EMBL" id="TQM95718.1"/>
    </source>
</evidence>
<evidence type="ECO:0000256" key="3">
    <source>
        <dbReference type="ARBA" id="ARBA00023163"/>
    </source>
</evidence>
<dbReference type="InterPro" id="IPR046532">
    <property type="entry name" value="DUF6597"/>
</dbReference>
<gene>
    <name evidence="5" type="ORF">FB476_0568</name>
</gene>